<dbReference type="EMBL" id="AP022839">
    <property type="protein sequence ID" value="BCA94739.1"/>
    <property type="molecule type" value="Genomic_DNA"/>
</dbReference>
<reference evidence="1" key="1">
    <citation type="journal article" date="2020" name="Microbiol. Resour. Announc.">
        <title>Complete Genome Sequence of Novel Psychrotolerant Legionella Strain TUM19329, Isolated from Antarctic Lake Sediment.</title>
        <authorList>
            <person name="Shimada S."/>
            <person name="Nakai R."/>
            <person name="Aoki K."/>
            <person name="Shimoeda N."/>
            <person name="Ohno G."/>
            <person name="Miyazaki Y."/>
            <person name="Kudoh S."/>
            <person name="Imura S."/>
            <person name="Watanabe K."/>
            <person name="Ishii Y."/>
            <person name="Tateda K."/>
        </authorList>
    </citation>
    <scope>NUCLEOTIDE SEQUENCE [LARGE SCALE GENOMIC DNA]</scope>
    <source>
        <strain evidence="1">TUM19329</strain>
    </source>
</reference>
<protein>
    <submittedName>
        <fullName evidence="1">Uncharacterized protein</fullName>
    </submittedName>
</protein>
<name>A0A6F8T2T0_9GAMM</name>
<accession>A0A6F8T2T0</accession>
<dbReference type="KEGG" id="lant:TUM19329_11000"/>
<sequence>MLSLSSIVSADNTILTTIEEFNFKQAPGFKSDETYSQVWHFKESTYLVWVDPDYRAQITQIKNGKVTTVPLDENPDYVVQKDGHHRFSLGVDKLGYVHVTGDMHNYTDMTSSVITPYPARYQKKKILYWRSNKAEDITGKFSFMGDTFDRAMRGSGWMMGRFFTDNKGELFYSSHVQAFRSSTNFGQMGVGLYKYSPTDEMWTAIGDIAPVNESNITYIFPVLYWEYSGYNNSQFQNYQPVFKFDKSNNMYFALTGNTVRTLNGANRLLFAKSEDGGMTWKRANDTVIAGLPIRGISGLPNSADIILDTGTENFLEAKPGLNIDSNGKPGVMVQNKWRVWDGETWSFNTKVNYDTMLTANMGYRLPDNSLIFNATGWNKLLRTSSFDSETIGYDFVGYDRFIGVDDFALKNYGVIYGIGQNTTNEAVLKTTITQAPLPAVWADMDIDDVFLNYKGNAGYLNGRFVLTTYGAGIGNQSDSLHYTYKKMQGDGEITARVTAFALANDSAGLMMRETLNGTSKQVSQLLYPLRTPKYTAFQVRSRVGGYPSSSRTDNIAVPYWLRIKRTGDIFTGFISPDGITWKQTSSATVPMANEIYVGLAASAARHRWYMDGATFENVIAPADICQPANPTISLSPSFQSSNAGGLLNYAVAVINNDSPTCPNSNFVLTQGVPGGLSGKLTASELSIAPGAKSSTNIEIASSVSTPLGDYSFTVKASNGIYTSSANGTYQVKSSCVLNAPTISISPENKTSSGDFPSNYIVNIISNDTPTGYSCERDHRLSPSVITYYCAVFTSGEIITK</sequence>
<proteinExistence type="predicted"/>
<evidence type="ECO:0000313" key="1">
    <source>
        <dbReference type="EMBL" id="BCA94739.1"/>
    </source>
</evidence>
<gene>
    <name evidence="1" type="ORF">TUM19329_11000</name>
</gene>
<dbReference type="Proteomes" id="UP000502894">
    <property type="component" value="Chromosome"/>
</dbReference>
<dbReference type="AlphaFoldDB" id="A0A6F8T2T0"/>
<evidence type="ECO:0000313" key="2">
    <source>
        <dbReference type="Proteomes" id="UP000502894"/>
    </source>
</evidence>
<dbReference type="Gene3D" id="2.60.120.200">
    <property type="match status" value="1"/>
</dbReference>
<organism evidence="1 2">
    <name type="scientific">Legionella antarctica</name>
    <dbReference type="NCBI Taxonomy" id="2708020"/>
    <lineage>
        <taxon>Bacteria</taxon>
        <taxon>Pseudomonadati</taxon>
        <taxon>Pseudomonadota</taxon>
        <taxon>Gammaproteobacteria</taxon>
        <taxon>Legionellales</taxon>
        <taxon>Legionellaceae</taxon>
        <taxon>Legionella</taxon>
    </lineage>
</organism>
<keyword evidence="2" id="KW-1185">Reference proteome</keyword>
<dbReference type="RefSeq" id="WP_173236539.1">
    <property type="nucleotide sequence ID" value="NZ_AP022839.1"/>
</dbReference>
<dbReference type="Pfam" id="PF15892">
    <property type="entry name" value="BNR_4"/>
    <property type="match status" value="1"/>
</dbReference>